<accession>A0A445EG62</accession>
<dbReference type="AlphaFoldDB" id="A0A445EG62"/>
<evidence type="ECO:0000256" key="7">
    <source>
        <dbReference type="ARBA" id="ARBA00022806"/>
    </source>
</evidence>
<dbReference type="PANTHER" id="PTHR48453">
    <property type="entry name" value="CCHC-TYPE DOMAIN-CONTAINING PROTEIN"/>
    <property type="match status" value="1"/>
</dbReference>
<dbReference type="CDD" id="cd23022">
    <property type="entry name" value="zf-HIT_DDX59"/>
    <property type="match status" value="1"/>
</dbReference>
<feature type="domain" description="HIT-type" evidence="14">
    <location>
        <begin position="135"/>
        <end position="162"/>
    </location>
</feature>
<dbReference type="EMBL" id="SDMP01000002">
    <property type="protein sequence ID" value="RYR74421.1"/>
    <property type="molecule type" value="Genomic_DNA"/>
</dbReference>
<keyword evidence="6" id="KW-0378">Hydrolase</keyword>
<evidence type="ECO:0000256" key="6">
    <source>
        <dbReference type="ARBA" id="ARBA00022801"/>
    </source>
</evidence>
<keyword evidence="8" id="KW-0862">Zinc</keyword>
<evidence type="ECO:0000256" key="9">
    <source>
        <dbReference type="ARBA" id="ARBA00022840"/>
    </source>
</evidence>
<keyword evidence="10" id="KW-0694">RNA-binding</keyword>
<feature type="compositionally biased region" description="Gly residues" evidence="13">
    <location>
        <begin position="1"/>
        <end position="11"/>
    </location>
</feature>
<dbReference type="GO" id="GO:0008270">
    <property type="term" value="F:zinc ion binding"/>
    <property type="evidence" value="ECO:0007669"/>
    <property type="project" value="UniProtKB-KW"/>
</dbReference>
<name>A0A445EG62_ARAHY</name>
<dbReference type="Pfam" id="PF04438">
    <property type="entry name" value="zf-HIT"/>
    <property type="match status" value="1"/>
</dbReference>
<keyword evidence="7" id="KW-0347">Helicase</keyword>
<keyword evidence="4" id="KW-0547">Nucleotide-binding</keyword>
<comment type="catalytic activity">
    <reaction evidence="11">
        <text>ATP + H2O = ADP + phosphate + H(+)</text>
        <dbReference type="Rhea" id="RHEA:13065"/>
        <dbReference type="ChEBI" id="CHEBI:15377"/>
        <dbReference type="ChEBI" id="CHEBI:15378"/>
        <dbReference type="ChEBI" id="CHEBI:30616"/>
        <dbReference type="ChEBI" id="CHEBI:43474"/>
        <dbReference type="ChEBI" id="CHEBI:456216"/>
        <dbReference type="EC" id="3.6.4.13"/>
    </reaction>
</comment>
<evidence type="ECO:0000259" key="14">
    <source>
        <dbReference type="Pfam" id="PF04438"/>
    </source>
</evidence>
<keyword evidence="5" id="KW-0863">Zinc-finger</keyword>
<evidence type="ECO:0000256" key="4">
    <source>
        <dbReference type="ARBA" id="ARBA00022741"/>
    </source>
</evidence>
<dbReference type="InterPro" id="IPR007529">
    <property type="entry name" value="Znf_HIT"/>
</dbReference>
<feature type="region of interest" description="Disordered" evidence="13">
    <location>
        <begin position="1"/>
        <end position="61"/>
    </location>
</feature>
<reference evidence="15 16" key="1">
    <citation type="submission" date="2019-01" db="EMBL/GenBank/DDBJ databases">
        <title>Sequencing of cultivated peanut Arachis hypogaea provides insights into genome evolution and oil improvement.</title>
        <authorList>
            <person name="Chen X."/>
        </authorList>
    </citation>
    <scope>NUCLEOTIDE SEQUENCE [LARGE SCALE GENOMIC DNA]</scope>
    <source>
        <strain evidence="16">cv. Fuhuasheng</strain>
        <tissue evidence="15">Leaves</tissue>
    </source>
</reference>
<keyword evidence="16" id="KW-1185">Reference proteome</keyword>
<evidence type="ECO:0000256" key="13">
    <source>
        <dbReference type="SAM" id="MobiDB-lite"/>
    </source>
</evidence>
<keyword evidence="3" id="KW-0479">Metal-binding</keyword>
<evidence type="ECO:0000256" key="11">
    <source>
        <dbReference type="ARBA" id="ARBA00047984"/>
    </source>
</evidence>
<evidence type="ECO:0000256" key="3">
    <source>
        <dbReference type="ARBA" id="ARBA00022723"/>
    </source>
</evidence>
<dbReference type="Gene3D" id="3.30.60.220">
    <property type="match status" value="1"/>
</dbReference>
<evidence type="ECO:0000256" key="8">
    <source>
        <dbReference type="ARBA" id="ARBA00022833"/>
    </source>
</evidence>
<dbReference type="GO" id="GO:0016787">
    <property type="term" value="F:hydrolase activity"/>
    <property type="evidence" value="ECO:0007669"/>
    <property type="project" value="UniProtKB-KW"/>
</dbReference>
<comment type="caution">
    <text evidence="15">The sequence shown here is derived from an EMBL/GenBank/DDBJ whole genome shotgun (WGS) entry which is preliminary data.</text>
</comment>
<dbReference type="STRING" id="3818.A0A445EG62"/>
<sequence length="226" mass="24710">MSAEGDGGAAGVDGDTHERGATNQAHLGEGDSSRRVRFRRSGYLPSTVSIDSGDSSSKMLPSTSPELFRNLTLNLIPYAPSVFSKPYSTNMGYSETNQHDEEASKIPALPTDAPNDADDDVKLRSRDQREALLGEPKCIICGRYGEYICDETDDDVCSLECKQLLLGRIAKSLPPVGGVLQLPKKLPAADECFYVRVTDCESRTSSLARDQVELLRKKLEIHVKVM</sequence>
<keyword evidence="9" id="KW-0067">ATP-binding</keyword>
<protein>
    <recommendedName>
        <fullName evidence="12">DEAD-box ATP-dependent RNA helicase 41</fullName>
        <ecNumber evidence="2">3.6.4.13</ecNumber>
    </recommendedName>
</protein>
<proteinExistence type="inferred from homology"/>
<evidence type="ECO:0000313" key="15">
    <source>
        <dbReference type="EMBL" id="RYR74421.1"/>
    </source>
</evidence>
<dbReference type="GO" id="GO:0003723">
    <property type="term" value="F:RNA binding"/>
    <property type="evidence" value="ECO:0007669"/>
    <property type="project" value="UniProtKB-KW"/>
</dbReference>
<dbReference type="Proteomes" id="UP000289738">
    <property type="component" value="Chromosome A02"/>
</dbReference>
<organism evidence="15 16">
    <name type="scientific">Arachis hypogaea</name>
    <name type="common">Peanut</name>
    <dbReference type="NCBI Taxonomy" id="3818"/>
    <lineage>
        <taxon>Eukaryota</taxon>
        <taxon>Viridiplantae</taxon>
        <taxon>Streptophyta</taxon>
        <taxon>Embryophyta</taxon>
        <taxon>Tracheophyta</taxon>
        <taxon>Spermatophyta</taxon>
        <taxon>Magnoliopsida</taxon>
        <taxon>eudicotyledons</taxon>
        <taxon>Gunneridae</taxon>
        <taxon>Pentapetalae</taxon>
        <taxon>rosids</taxon>
        <taxon>fabids</taxon>
        <taxon>Fabales</taxon>
        <taxon>Fabaceae</taxon>
        <taxon>Papilionoideae</taxon>
        <taxon>50 kb inversion clade</taxon>
        <taxon>dalbergioids sensu lato</taxon>
        <taxon>Dalbergieae</taxon>
        <taxon>Pterocarpus clade</taxon>
        <taxon>Arachis</taxon>
    </lineage>
</organism>
<evidence type="ECO:0000256" key="10">
    <source>
        <dbReference type="ARBA" id="ARBA00022884"/>
    </source>
</evidence>
<dbReference type="PANTHER" id="PTHR48453:SF1">
    <property type="entry name" value="CCHC-TYPE DOMAIN-CONTAINING PROTEIN"/>
    <property type="match status" value="1"/>
</dbReference>
<evidence type="ECO:0000256" key="2">
    <source>
        <dbReference type="ARBA" id="ARBA00012552"/>
    </source>
</evidence>
<evidence type="ECO:0000256" key="5">
    <source>
        <dbReference type="ARBA" id="ARBA00022771"/>
    </source>
</evidence>
<evidence type="ECO:0000313" key="16">
    <source>
        <dbReference type="Proteomes" id="UP000289738"/>
    </source>
</evidence>
<dbReference type="GO" id="GO:0005524">
    <property type="term" value="F:ATP binding"/>
    <property type="evidence" value="ECO:0007669"/>
    <property type="project" value="UniProtKB-KW"/>
</dbReference>
<dbReference type="EC" id="3.6.4.13" evidence="2"/>
<feature type="region of interest" description="Disordered" evidence="13">
    <location>
        <begin position="92"/>
        <end position="118"/>
    </location>
</feature>
<comment type="similarity">
    <text evidence="1">Belongs to the DEAD box helicase family. DDX59 subfamily.</text>
</comment>
<dbReference type="GO" id="GO:0003724">
    <property type="term" value="F:RNA helicase activity"/>
    <property type="evidence" value="ECO:0007669"/>
    <property type="project" value="UniProtKB-EC"/>
</dbReference>
<evidence type="ECO:0000256" key="12">
    <source>
        <dbReference type="ARBA" id="ARBA00068841"/>
    </source>
</evidence>
<gene>
    <name evidence="15" type="ORF">Ahy_A02g009137</name>
</gene>
<evidence type="ECO:0000256" key="1">
    <source>
        <dbReference type="ARBA" id="ARBA00009718"/>
    </source>
</evidence>
<feature type="compositionally biased region" description="Low complexity" evidence="13">
    <location>
        <begin position="46"/>
        <end position="57"/>
    </location>
</feature>
<dbReference type="FunFam" id="3.30.60.220:FF:000002">
    <property type="entry name" value="DEAD-box ATP-dependent RNA helicase 41"/>
    <property type="match status" value="1"/>
</dbReference>